<keyword evidence="2" id="KW-1185">Reference proteome</keyword>
<reference evidence="1 2" key="1">
    <citation type="journal article" date="2002" name="Proc. Natl. Acad. Sci. U.S.A.">
        <title>Extensive mosaic structure revealed by the complete genome sequence of uropathogenic Escherichia coli.</title>
        <authorList>
            <person name="Welch R.A."/>
            <person name="Burland V."/>
            <person name="Plunkett G.III."/>
            <person name="Redford P."/>
            <person name="Roesch P."/>
            <person name="Rasko D."/>
            <person name="Buckles E.L."/>
            <person name="Liou S.R."/>
            <person name="Boutin A."/>
            <person name="Hackett J."/>
            <person name="Stroud D."/>
            <person name="Mayhew G.F."/>
            <person name="Rose D.J."/>
            <person name="Zhou S."/>
            <person name="Schwartz D.C."/>
            <person name="Perna N.T."/>
            <person name="Mobley H.L."/>
            <person name="Donnenberg M.S."/>
            <person name="Blattner F.R."/>
        </authorList>
    </citation>
    <scope>NUCLEOTIDE SEQUENCE [LARGE SCALE GENOMIC DNA]</scope>
    <source>
        <strain evidence="2">CFT073 / ATCC 700928 / UPEC</strain>
    </source>
</reference>
<organism evidence="1 2">
    <name type="scientific">Escherichia coli O6:H1 (strain CFT073 / ATCC 700928 / UPEC)</name>
    <dbReference type="NCBI Taxonomy" id="199310"/>
    <lineage>
        <taxon>Bacteria</taxon>
        <taxon>Pseudomonadati</taxon>
        <taxon>Pseudomonadota</taxon>
        <taxon>Gammaproteobacteria</taxon>
        <taxon>Enterobacterales</taxon>
        <taxon>Enterobacteriaceae</taxon>
        <taxon>Escherichia</taxon>
    </lineage>
</organism>
<dbReference type="KEGG" id="ecc:c2964"/>
<dbReference type="AlphaFoldDB" id="A0A0H2VAT9"/>
<proteinExistence type="predicted"/>
<protein>
    <submittedName>
        <fullName evidence="1">Uncharacterized protein</fullName>
    </submittedName>
</protein>
<dbReference type="HOGENOM" id="CLU_902345_0_0_6"/>
<dbReference type="EMBL" id="AE014075">
    <property type="protein sequence ID" value="AAN81414.1"/>
    <property type="molecule type" value="Genomic_DNA"/>
</dbReference>
<gene>
    <name evidence="1" type="ordered locus">c2964</name>
</gene>
<evidence type="ECO:0000313" key="1">
    <source>
        <dbReference type="EMBL" id="AAN81414.1"/>
    </source>
</evidence>
<accession>A0A0H2VAT9</accession>
<evidence type="ECO:0000313" key="2">
    <source>
        <dbReference type="Proteomes" id="UP000001410"/>
    </source>
</evidence>
<name>A0A0H2VAT9_ECOL6</name>
<sequence>MNQKRLQRHQLVQRRCEVIAASDRFGETQHRITLTISIAKHAQQLLLNVMQTRAVGAEVQTVSATGGAVRQALTNNLQPFAIFFQINAGQVRGFRTFVAVNLFVGLFGAPDHHLLIVNAHPIELLQVVLPTLHKHIAAARIHAVFDNSHFAARLFTRRVFCTVNKAAQVTLFNPTEAVDLFFHFNAVTKGFHRRLSDREVHVVTQRKNVDQHIELGRRCKTFTVARKIFQLFSPNAAAQSAPGIVTKGNHRTKMRVREFRFKSCQFVGKCFTGRTQGVNFPFHVGFDPNRRAAMFWQNATLNLRHCSS</sequence>
<dbReference type="Proteomes" id="UP000001410">
    <property type="component" value="Chromosome"/>
</dbReference>